<feature type="binding site" evidence="7">
    <location>
        <position position="152"/>
    </location>
    <ligand>
        <name>Zn(2+)</name>
        <dbReference type="ChEBI" id="CHEBI:29105"/>
        <label>1</label>
    </ligand>
</feature>
<keyword evidence="3 7" id="KW-0479">Metal-binding</keyword>
<feature type="domain" description="Dihydroorotase catalytic" evidence="9">
    <location>
        <begin position="49"/>
        <end position="237"/>
    </location>
</feature>
<dbReference type="eggNOG" id="COG0044">
    <property type="taxonomic scope" value="Bacteria"/>
</dbReference>
<dbReference type="SUPFAM" id="SSF51556">
    <property type="entry name" value="Metallo-dependent hydrolases"/>
    <property type="match status" value="1"/>
</dbReference>
<dbReference type="PANTHER" id="PTHR43668:SF2">
    <property type="entry name" value="ALLANTOINASE"/>
    <property type="match status" value="1"/>
</dbReference>
<dbReference type="STRING" id="994573.T472_0209770"/>
<sequence length="428" mass="46463">MAKILIKNARTAKGDELVKADILIEDGLIVSAGGEIAEEGDFEVIEAKGKLLAPGFIDVHVHLREPGFEYKETLRTGTRAAAMGGYTTIFAMPNTNPCPDNEEVIGKLIDKCRTDALINVGFYSSITKGEKGSELVDFRAMMEAGAVGFTDDGKGIQEAGLMYEAMERVNEAGGIIAAHCEDESMLFGGYVHEGEYARKNGHKGIMSLVEDLQIMRDTALAEKTGARYHICHMSTKEGVEILRRSKAKGARVTGEASPHHLLLTDMDLKEHGNWKMNPPLRSSEDRKALIKGVKDGTIDCIATDHAPHGAEEKERGLEKSPFGIVGLETAFPLLYTNLVLKGEVTLERLLYLMTEGPSKVFGLKQGVLSPGAPADLVLIDLEDEWTIDSEKFESKGKNTPFDGWTVTSRIDTVICGGKIVNIGGNLNG</sequence>
<dbReference type="Gene3D" id="3.20.20.140">
    <property type="entry name" value="Metal-dependent hydrolases"/>
    <property type="match status" value="1"/>
</dbReference>
<evidence type="ECO:0000256" key="2">
    <source>
        <dbReference type="ARBA" id="ARBA00010286"/>
    </source>
</evidence>
<feature type="binding site" evidence="7">
    <location>
        <position position="277"/>
    </location>
    <ligand>
        <name>substrate</name>
    </ligand>
</feature>
<dbReference type="PANTHER" id="PTHR43668">
    <property type="entry name" value="ALLANTOINASE"/>
    <property type="match status" value="1"/>
</dbReference>
<dbReference type="Proteomes" id="UP000017747">
    <property type="component" value="Unassembled WGS sequence"/>
</dbReference>
<keyword evidence="4 7" id="KW-0378">Hydrolase</keyword>
<dbReference type="InterPro" id="IPR002195">
    <property type="entry name" value="Dihydroorotase_CS"/>
</dbReference>
<proteinExistence type="inferred from homology"/>
<dbReference type="GO" id="GO:0004038">
    <property type="term" value="F:allantoinase activity"/>
    <property type="evidence" value="ECO:0007669"/>
    <property type="project" value="TreeGrafter"/>
</dbReference>
<dbReference type="GO" id="GO:0006145">
    <property type="term" value="P:purine nucleobase catabolic process"/>
    <property type="evidence" value="ECO:0007669"/>
    <property type="project" value="TreeGrafter"/>
</dbReference>
<dbReference type="SUPFAM" id="SSF51338">
    <property type="entry name" value="Composite domain of metallo-dependent hydrolases"/>
    <property type="match status" value="1"/>
</dbReference>
<dbReference type="CDD" id="cd01317">
    <property type="entry name" value="DHOase_IIa"/>
    <property type="match status" value="1"/>
</dbReference>
<evidence type="ECO:0000259" key="9">
    <source>
        <dbReference type="Pfam" id="PF12890"/>
    </source>
</evidence>
<feature type="binding site" evidence="7">
    <location>
        <position position="304"/>
    </location>
    <ligand>
        <name>Zn(2+)</name>
        <dbReference type="ChEBI" id="CHEBI:29105"/>
        <label>1</label>
    </ligand>
</feature>
<feature type="binding site" evidence="7">
    <location>
        <position position="179"/>
    </location>
    <ligand>
        <name>Zn(2+)</name>
        <dbReference type="ChEBI" id="CHEBI:29105"/>
        <label>2</label>
    </ligand>
</feature>
<dbReference type="EC" id="3.5.2.3" evidence="7"/>
<reference evidence="10 11" key="1">
    <citation type="journal article" date="2014" name="Genome Announc.">
        <title>Genome Sequence of Youngiibacter fragilis, the Type Strain of the Genus Youngiibacter.</title>
        <authorList>
            <person name="Wawrik C.B."/>
            <person name="Callaghan A.V."/>
            <person name="Stamps B.W."/>
            <person name="Wawrik B."/>
        </authorList>
    </citation>
    <scope>NUCLEOTIDE SEQUENCE [LARGE SCALE GENOMIC DNA]</scope>
    <source>
        <strain evidence="10 11">232.1</strain>
    </source>
</reference>
<feature type="binding site" evidence="7">
    <location>
        <position position="60"/>
    </location>
    <ligand>
        <name>Zn(2+)</name>
        <dbReference type="ChEBI" id="CHEBI:29105"/>
        <label>1</label>
    </ligand>
</feature>
<feature type="binding site" evidence="7">
    <location>
        <position position="94"/>
    </location>
    <ligand>
        <name>substrate</name>
    </ligand>
</feature>
<feature type="binding site" evidence="7">
    <location>
        <position position="152"/>
    </location>
    <ligand>
        <name>Zn(2+)</name>
        <dbReference type="ChEBI" id="CHEBI:29105"/>
        <label>2</label>
    </ligand>
</feature>
<dbReference type="InterPro" id="IPR024403">
    <property type="entry name" value="DHOase_cat"/>
</dbReference>
<evidence type="ECO:0000313" key="11">
    <source>
        <dbReference type="Proteomes" id="UP000017747"/>
    </source>
</evidence>
<dbReference type="PATRIC" id="fig|994573.3.peg.1817"/>
<evidence type="ECO:0000313" key="10">
    <source>
        <dbReference type="EMBL" id="ETA80850.1"/>
    </source>
</evidence>
<dbReference type="AlphaFoldDB" id="V7I3M2"/>
<feature type="binding site" evidence="7">
    <location>
        <position position="62"/>
    </location>
    <ligand>
        <name>Zn(2+)</name>
        <dbReference type="ChEBI" id="CHEBI:29105"/>
        <label>1</label>
    </ligand>
</feature>
<dbReference type="Gene3D" id="2.30.40.10">
    <property type="entry name" value="Urease, subunit C, domain 1"/>
    <property type="match status" value="1"/>
</dbReference>
<evidence type="ECO:0000256" key="6">
    <source>
        <dbReference type="ARBA" id="ARBA00022975"/>
    </source>
</evidence>
<evidence type="ECO:0000259" key="8">
    <source>
        <dbReference type="Pfam" id="PF07969"/>
    </source>
</evidence>
<evidence type="ECO:0000256" key="3">
    <source>
        <dbReference type="ARBA" id="ARBA00022723"/>
    </source>
</evidence>
<protein>
    <recommendedName>
        <fullName evidence="7">Dihydroorotase</fullName>
        <shortName evidence="7">DHOase</shortName>
        <ecNumber evidence="7">3.5.2.3</ecNumber>
    </recommendedName>
</protein>
<organism evidence="10 11">
    <name type="scientific">Youngiibacter fragilis 232.1</name>
    <dbReference type="NCBI Taxonomy" id="994573"/>
    <lineage>
        <taxon>Bacteria</taxon>
        <taxon>Bacillati</taxon>
        <taxon>Bacillota</taxon>
        <taxon>Clostridia</taxon>
        <taxon>Eubacteriales</taxon>
        <taxon>Clostridiaceae</taxon>
        <taxon>Youngiibacter</taxon>
    </lineage>
</organism>
<feature type="binding site" evidence="7">
    <location>
        <position position="232"/>
    </location>
    <ligand>
        <name>Zn(2+)</name>
        <dbReference type="ChEBI" id="CHEBI:29105"/>
        <label>2</label>
    </ligand>
</feature>
<dbReference type="RefSeq" id="WP_023387734.1">
    <property type="nucleotide sequence ID" value="NZ_AXUN02000172.1"/>
</dbReference>
<dbReference type="PROSITE" id="PS00482">
    <property type="entry name" value="DIHYDROOROTASE_1"/>
    <property type="match status" value="1"/>
</dbReference>
<keyword evidence="6 7" id="KW-0665">Pyrimidine biosynthesis</keyword>
<comment type="caution">
    <text evidence="10">The sequence shown here is derived from an EMBL/GenBank/DDBJ whole genome shotgun (WGS) entry which is preliminary data.</text>
</comment>
<dbReference type="InterPro" id="IPR050138">
    <property type="entry name" value="DHOase/Allantoinase_Hydrolase"/>
</dbReference>
<name>V7I3M2_9CLOT</name>
<dbReference type="HAMAP" id="MF_00220_B">
    <property type="entry name" value="PyrC_classI_B"/>
    <property type="match status" value="1"/>
</dbReference>
<evidence type="ECO:0000256" key="1">
    <source>
        <dbReference type="ARBA" id="ARBA00002368"/>
    </source>
</evidence>
<feature type="binding site" evidence="7">
    <location>
        <begin position="62"/>
        <end position="64"/>
    </location>
    <ligand>
        <name>substrate</name>
    </ligand>
</feature>
<accession>V7I3M2</accession>
<dbReference type="NCBIfam" id="TIGR00857">
    <property type="entry name" value="pyrC_multi"/>
    <property type="match status" value="1"/>
</dbReference>
<gene>
    <name evidence="7" type="primary">pyrC</name>
    <name evidence="10" type="ORF">T472_0209770</name>
</gene>
<comment type="cofactor">
    <cofactor evidence="7">
        <name>Zn(2+)</name>
        <dbReference type="ChEBI" id="CHEBI:29105"/>
    </cofactor>
    <text evidence="7">Binds 2 Zn(2+) ions per subunit.</text>
</comment>
<keyword evidence="5 7" id="KW-0862">Zinc</keyword>
<comment type="catalytic activity">
    <reaction evidence="7">
        <text>(S)-dihydroorotate + H2O = N-carbamoyl-L-aspartate + H(+)</text>
        <dbReference type="Rhea" id="RHEA:24296"/>
        <dbReference type="ChEBI" id="CHEBI:15377"/>
        <dbReference type="ChEBI" id="CHEBI:15378"/>
        <dbReference type="ChEBI" id="CHEBI:30864"/>
        <dbReference type="ChEBI" id="CHEBI:32814"/>
        <dbReference type="EC" id="3.5.2.3"/>
    </reaction>
</comment>
<dbReference type="InterPro" id="IPR004722">
    <property type="entry name" value="DHOase"/>
</dbReference>
<dbReference type="GO" id="GO:0008270">
    <property type="term" value="F:zinc ion binding"/>
    <property type="evidence" value="ECO:0007669"/>
    <property type="project" value="UniProtKB-UniRule"/>
</dbReference>
<keyword evidence="11" id="KW-1185">Reference proteome</keyword>
<feature type="active site" evidence="7">
    <location>
        <position position="304"/>
    </location>
</feature>
<comment type="function">
    <text evidence="1 7">Catalyzes the reversible cyclization of carbamoyl aspartate to dihydroorotate.</text>
</comment>
<dbReference type="OrthoDB" id="9765462at2"/>
<evidence type="ECO:0000256" key="7">
    <source>
        <dbReference type="HAMAP-Rule" id="MF_00220"/>
    </source>
</evidence>
<dbReference type="Pfam" id="PF07969">
    <property type="entry name" value="Amidohydro_3"/>
    <property type="match status" value="1"/>
</dbReference>
<feature type="domain" description="Amidohydrolase 3" evidence="8">
    <location>
        <begin position="342"/>
        <end position="420"/>
    </location>
</feature>
<dbReference type="GO" id="GO:0005737">
    <property type="term" value="C:cytoplasm"/>
    <property type="evidence" value="ECO:0007669"/>
    <property type="project" value="TreeGrafter"/>
</dbReference>
<feature type="binding site" evidence="7">
    <location>
        <begin position="322"/>
        <end position="323"/>
    </location>
    <ligand>
        <name>substrate</name>
    </ligand>
</feature>
<dbReference type="PROSITE" id="PS00483">
    <property type="entry name" value="DIHYDROOROTASE_2"/>
    <property type="match status" value="1"/>
</dbReference>
<dbReference type="InterPro" id="IPR013108">
    <property type="entry name" value="Amidohydro_3"/>
</dbReference>
<dbReference type="InterPro" id="IPR032466">
    <property type="entry name" value="Metal_Hydrolase"/>
</dbReference>
<dbReference type="InterPro" id="IPR011059">
    <property type="entry name" value="Metal-dep_hydrolase_composite"/>
</dbReference>
<dbReference type="UniPathway" id="UPA00070">
    <property type="reaction ID" value="UER00117"/>
</dbReference>
<evidence type="ECO:0000256" key="5">
    <source>
        <dbReference type="ARBA" id="ARBA00022833"/>
    </source>
</evidence>
<comment type="similarity">
    <text evidence="2 7">Belongs to the metallo-dependent hydrolases superfamily. DHOase family. Class I DHOase subfamily.</text>
</comment>
<evidence type="ECO:0000256" key="4">
    <source>
        <dbReference type="ARBA" id="ARBA00022801"/>
    </source>
</evidence>
<dbReference type="Pfam" id="PF12890">
    <property type="entry name" value="DHOase"/>
    <property type="match status" value="1"/>
</dbReference>
<dbReference type="GO" id="GO:0004151">
    <property type="term" value="F:dihydroorotase activity"/>
    <property type="evidence" value="ECO:0007669"/>
    <property type="project" value="UniProtKB-UniRule"/>
</dbReference>
<dbReference type="EMBL" id="AXUN02000172">
    <property type="protein sequence ID" value="ETA80850.1"/>
    <property type="molecule type" value="Genomic_DNA"/>
</dbReference>
<dbReference type="GO" id="GO:0044205">
    <property type="term" value="P:'de novo' UMP biosynthetic process"/>
    <property type="evidence" value="ECO:0007669"/>
    <property type="project" value="UniProtKB-UniRule"/>
</dbReference>
<comment type="pathway">
    <text evidence="7">Pyrimidine metabolism; UMP biosynthesis via de novo pathway; (S)-dihydroorotate from bicarbonate: step 3/3.</text>
</comment>
<feature type="binding site" evidence="7">
    <location>
        <position position="308"/>
    </location>
    <ligand>
        <name>substrate</name>
    </ligand>
</feature>